<keyword evidence="1" id="KW-0812">Transmembrane</keyword>
<evidence type="ECO:0000256" key="2">
    <source>
        <dbReference type="SAM" id="SignalP"/>
    </source>
</evidence>
<reference evidence="3 5" key="1">
    <citation type="journal article" date="2008" name="Science">
        <title>The Physcomitrella genome reveals evolutionary insights into the conquest of land by plants.</title>
        <authorList>
            <person name="Rensing S."/>
            <person name="Lang D."/>
            <person name="Zimmer A."/>
            <person name="Terry A."/>
            <person name="Salamov A."/>
            <person name="Shapiro H."/>
            <person name="Nishiyama T."/>
            <person name="Perroud P.-F."/>
            <person name="Lindquist E."/>
            <person name="Kamisugi Y."/>
            <person name="Tanahashi T."/>
            <person name="Sakakibara K."/>
            <person name="Fujita T."/>
            <person name="Oishi K."/>
            <person name="Shin-I T."/>
            <person name="Kuroki Y."/>
            <person name="Toyoda A."/>
            <person name="Suzuki Y."/>
            <person name="Hashimoto A."/>
            <person name="Yamaguchi K."/>
            <person name="Sugano A."/>
            <person name="Kohara Y."/>
            <person name="Fujiyama A."/>
            <person name="Anterola A."/>
            <person name="Aoki S."/>
            <person name="Ashton N."/>
            <person name="Barbazuk W.B."/>
            <person name="Barker E."/>
            <person name="Bennetzen J."/>
            <person name="Bezanilla M."/>
            <person name="Blankenship R."/>
            <person name="Cho S.H."/>
            <person name="Dutcher S."/>
            <person name="Estelle M."/>
            <person name="Fawcett J.A."/>
            <person name="Gundlach H."/>
            <person name="Hanada K."/>
            <person name="Heyl A."/>
            <person name="Hicks K.A."/>
            <person name="Hugh J."/>
            <person name="Lohr M."/>
            <person name="Mayer K."/>
            <person name="Melkozernov A."/>
            <person name="Murata T."/>
            <person name="Nelson D."/>
            <person name="Pils B."/>
            <person name="Prigge M."/>
            <person name="Reiss B."/>
            <person name="Renner T."/>
            <person name="Rombauts S."/>
            <person name="Rushton P."/>
            <person name="Sanderfoot A."/>
            <person name="Schween G."/>
            <person name="Shiu S.-H."/>
            <person name="Stueber K."/>
            <person name="Theodoulou F.L."/>
            <person name="Tu H."/>
            <person name="Van de Peer Y."/>
            <person name="Verrier P.J."/>
            <person name="Waters E."/>
            <person name="Wood A."/>
            <person name="Yang L."/>
            <person name="Cove D."/>
            <person name="Cuming A."/>
            <person name="Hasebe M."/>
            <person name="Lucas S."/>
            <person name="Mishler D.B."/>
            <person name="Reski R."/>
            <person name="Grigoriev I."/>
            <person name="Quatrano R.S."/>
            <person name="Boore J.L."/>
        </authorList>
    </citation>
    <scope>NUCLEOTIDE SEQUENCE [LARGE SCALE GENOMIC DNA]</scope>
    <source>
        <strain evidence="4 5">cv. Gransden 2004</strain>
    </source>
</reference>
<reference evidence="3 5" key="2">
    <citation type="journal article" date="2018" name="Plant J.">
        <title>The Physcomitrella patens chromosome-scale assembly reveals moss genome structure and evolution.</title>
        <authorList>
            <person name="Lang D."/>
            <person name="Ullrich K.K."/>
            <person name="Murat F."/>
            <person name="Fuchs J."/>
            <person name="Jenkins J."/>
            <person name="Haas F.B."/>
            <person name="Piednoel M."/>
            <person name="Gundlach H."/>
            <person name="Van Bel M."/>
            <person name="Meyberg R."/>
            <person name="Vives C."/>
            <person name="Morata J."/>
            <person name="Symeonidi A."/>
            <person name="Hiss M."/>
            <person name="Muchero W."/>
            <person name="Kamisugi Y."/>
            <person name="Saleh O."/>
            <person name="Blanc G."/>
            <person name="Decker E.L."/>
            <person name="van Gessel N."/>
            <person name="Grimwood J."/>
            <person name="Hayes R.D."/>
            <person name="Graham S.W."/>
            <person name="Gunter L.E."/>
            <person name="McDaniel S.F."/>
            <person name="Hoernstein S.N.W."/>
            <person name="Larsson A."/>
            <person name="Li F.W."/>
            <person name="Perroud P.F."/>
            <person name="Phillips J."/>
            <person name="Ranjan P."/>
            <person name="Rokshar D.S."/>
            <person name="Rothfels C.J."/>
            <person name="Schneider L."/>
            <person name="Shu S."/>
            <person name="Stevenson D.W."/>
            <person name="Thummler F."/>
            <person name="Tillich M."/>
            <person name="Villarreal Aguilar J.C."/>
            <person name="Widiez T."/>
            <person name="Wong G.K."/>
            <person name="Wymore A."/>
            <person name="Zhang Y."/>
            <person name="Zimmer A.D."/>
            <person name="Quatrano R.S."/>
            <person name="Mayer K.F.X."/>
            <person name="Goodstein D."/>
            <person name="Casacuberta J.M."/>
            <person name="Vandepoele K."/>
            <person name="Reski R."/>
            <person name="Cuming A.C."/>
            <person name="Tuskan G.A."/>
            <person name="Maumus F."/>
            <person name="Salse J."/>
            <person name="Schmutz J."/>
            <person name="Rensing S.A."/>
        </authorList>
    </citation>
    <scope>NUCLEOTIDE SEQUENCE [LARGE SCALE GENOMIC DNA]</scope>
    <source>
        <strain evidence="4 5">cv. Gransden 2004</strain>
    </source>
</reference>
<name>A0A2K1KTS8_PHYPA</name>
<reference evidence="4" key="3">
    <citation type="submission" date="2020-12" db="UniProtKB">
        <authorList>
            <consortium name="EnsemblPlants"/>
        </authorList>
    </citation>
    <scope>IDENTIFICATION</scope>
</reference>
<dbReference type="Gramene" id="Pp3c3_9300V3.2">
    <property type="protein sequence ID" value="Pp3c3_9300V3.2"/>
    <property type="gene ID" value="Pp3c3_9300"/>
</dbReference>
<proteinExistence type="predicted"/>
<evidence type="ECO:0000313" key="5">
    <source>
        <dbReference type="Proteomes" id="UP000006727"/>
    </source>
</evidence>
<feature type="chain" id="PRO_5036043091" evidence="2">
    <location>
        <begin position="20"/>
        <end position="137"/>
    </location>
</feature>
<evidence type="ECO:0000313" key="3">
    <source>
        <dbReference type="EMBL" id="PNR57179.1"/>
    </source>
</evidence>
<sequence length="137" mass="15317">MLCVTRLLFRIMAFSKVEGETFCEPRVPRATSSSDHSLDSAMQQMDFMTALQKGEKSAVEQALRSMVFQGGLPVNFVNFSPVKSAVILFVLSSFSFLSIYPYFYLFKYLVNFARSNEGVIGGVGRALVSRTRSPQSF</sequence>
<feature type="transmembrane region" description="Helical" evidence="1">
    <location>
        <begin position="85"/>
        <end position="105"/>
    </location>
</feature>
<dbReference type="EnsemblPlants" id="Pp3c3_9300V3.1">
    <property type="protein sequence ID" value="Pp3c3_9300V3.1"/>
    <property type="gene ID" value="Pp3c3_9300"/>
</dbReference>
<evidence type="ECO:0000313" key="4">
    <source>
        <dbReference type="EnsemblPlants" id="Pp3c3_9300V3.1"/>
    </source>
</evidence>
<keyword evidence="2" id="KW-0732">Signal</keyword>
<keyword evidence="5" id="KW-1185">Reference proteome</keyword>
<dbReference type="Proteomes" id="UP000006727">
    <property type="component" value="Chromosome 3"/>
</dbReference>
<dbReference type="Gramene" id="Pp3c3_9300V3.1">
    <property type="protein sequence ID" value="Pp3c3_9300V3.1"/>
    <property type="gene ID" value="Pp3c3_9300"/>
</dbReference>
<dbReference type="InParanoid" id="A0A2K1KTS8"/>
<feature type="signal peptide" evidence="2">
    <location>
        <begin position="1"/>
        <end position="19"/>
    </location>
</feature>
<organism evidence="3">
    <name type="scientific">Physcomitrium patens</name>
    <name type="common">Spreading-leaved earth moss</name>
    <name type="synonym">Physcomitrella patens</name>
    <dbReference type="NCBI Taxonomy" id="3218"/>
    <lineage>
        <taxon>Eukaryota</taxon>
        <taxon>Viridiplantae</taxon>
        <taxon>Streptophyta</taxon>
        <taxon>Embryophyta</taxon>
        <taxon>Bryophyta</taxon>
        <taxon>Bryophytina</taxon>
        <taxon>Bryopsida</taxon>
        <taxon>Funariidae</taxon>
        <taxon>Funariales</taxon>
        <taxon>Funariaceae</taxon>
        <taxon>Physcomitrium</taxon>
    </lineage>
</organism>
<dbReference type="EnsemblPlants" id="Pp3c3_9300V3.2">
    <property type="protein sequence ID" value="Pp3c3_9300V3.2"/>
    <property type="gene ID" value="Pp3c3_9300"/>
</dbReference>
<accession>A0A2K1KTS8</accession>
<gene>
    <name evidence="3" type="ORF">PHYPA_004172</name>
</gene>
<keyword evidence="1" id="KW-1133">Transmembrane helix</keyword>
<evidence type="ECO:0000256" key="1">
    <source>
        <dbReference type="SAM" id="Phobius"/>
    </source>
</evidence>
<keyword evidence="1" id="KW-0472">Membrane</keyword>
<dbReference type="EMBL" id="ABEU02000003">
    <property type="protein sequence ID" value="PNR57179.1"/>
    <property type="molecule type" value="Genomic_DNA"/>
</dbReference>
<protein>
    <submittedName>
        <fullName evidence="3 4">Uncharacterized protein</fullName>
    </submittedName>
</protein>
<dbReference type="AlphaFoldDB" id="A0A2K1KTS8"/>